<dbReference type="Proteomes" id="UP000584587">
    <property type="component" value="Unassembled WGS sequence"/>
</dbReference>
<organism evidence="6 7">
    <name type="scientific">Spiroplasma platyhelix PALS-1</name>
    <dbReference type="NCBI Taxonomy" id="1276218"/>
    <lineage>
        <taxon>Bacteria</taxon>
        <taxon>Bacillati</taxon>
        <taxon>Mycoplasmatota</taxon>
        <taxon>Mollicutes</taxon>
        <taxon>Entomoplasmatales</taxon>
        <taxon>Spiroplasmataceae</taxon>
        <taxon>Spiroplasma</taxon>
    </lineage>
</organism>
<dbReference type="PIRSF" id="PIRSF000428">
    <property type="entry name" value="P_Ac_trans"/>
    <property type="match status" value="1"/>
</dbReference>
<keyword evidence="4" id="KW-0012">Acyltransferase</keyword>
<comment type="similarity">
    <text evidence="2">Belongs to the phosphate acetyltransferase and butyryltransferase family.</text>
</comment>
<dbReference type="GO" id="GO:0008959">
    <property type="term" value="F:phosphate acetyltransferase activity"/>
    <property type="evidence" value="ECO:0007669"/>
    <property type="project" value="UniProtKB-EC"/>
</dbReference>
<gene>
    <name evidence="6" type="ORF">HER12_03280</name>
</gene>
<dbReference type="InterPro" id="IPR002505">
    <property type="entry name" value="PTA_PTB"/>
</dbReference>
<comment type="caution">
    <text evidence="6">The sequence shown here is derived from an EMBL/GenBank/DDBJ whole genome shotgun (WGS) entry which is preliminary data.</text>
</comment>
<dbReference type="EMBL" id="JAAVVK010000002">
    <property type="protein sequence ID" value="NKE38766.1"/>
    <property type="molecule type" value="Genomic_DNA"/>
</dbReference>
<evidence type="ECO:0000259" key="5">
    <source>
        <dbReference type="Pfam" id="PF01515"/>
    </source>
</evidence>
<evidence type="ECO:0000256" key="2">
    <source>
        <dbReference type="ARBA" id="ARBA00005656"/>
    </source>
</evidence>
<comment type="catalytic activity">
    <reaction evidence="1">
        <text>acetyl-CoA + phosphate = acetyl phosphate + CoA</text>
        <dbReference type="Rhea" id="RHEA:19521"/>
        <dbReference type="ChEBI" id="CHEBI:22191"/>
        <dbReference type="ChEBI" id="CHEBI:43474"/>
        <dbReference type="ChEBI" id="CHEBI:57287"/>
        <dbReference type="ChEBI" id="CHEBI:57288"/>
        <dbReference type="EC" id="2.3.1.8"/>
    </reaction>
</comment>
<evidence type="ECO:0000313" key="7">
    <source>
        <dbReference type="Proteomes" id="UP000584587"/>
    </source>
</evidence>
<feature type="domain" description="Phosphate acetyl/butaryl transferase" evidence="5">
    <location>
        <begin position="7"/>
        <end position="343"/>
    </location>
</feature>
<dbReference type="Gene3D" id="3.40.50.10750">
    <property type="entry name" value="Isocitrate/Isopropylmalate dehydrogenase-like"/>
    <property type="match status" value="1"/>
</dbReference>
<dbReference type="InterPro" id="IPR042113">
    <property type="entry name" value="P_AcTrfase_dom1"/>
</dbReference>
<dbReference type="InterPro" id="IPR012147">
    <property type="entry name" value="P_Ac_Bu_trans"/>
</dbReference>
<evidence type="ECO:0000256" key="3">
    <source>
        <dbReference type="ARBA" id="ARBA00022679"/>
    </source>
</evidence>
<evidence type="ECO:0000313" key="6">
    <source>
        <dbReference type="EMBL" id="NKE38766.1"/>
    </source>
</evidence>
<dbReference type="InterPro" id="IPR042112">
    <property type="entry name" value="P_AcTrfase_dom2"/>
</dbReference>
<evidence type="ECO:0000256" key="4">
    <source>
        <dbReference type="ARBA" id="ARBA00023315"/>
    </source>
</evidence>
<dbReference type="Gene3D" id="3.40.50.10950">
    <property type="match status" value="1"/>
</dbReference>
<dbReference type="RefSeq" id="WP_168105236.1">
    <property type="nucleotide sequence ID" value="NZ_CP051215.1"/>
</dbReference>
<evidence type="ECO:0000256" key="1">
    <source>
        <dbReference type="ARBA" id="ARBA00000705"/>
    </source>
</evidence>
<dbReference type="NCBIfam" id="NF007233">
    <property type="entry name" value="PRK09653.1"/>
    <property type="match status" value="1"/>
</dbReference>
<accession>A0A846U1U8</accession>
<dbReference type="InterPro" id="IPR050500">
    <property type="entry name" value="Phos_Acetyltrans/Butyryltrans"/>
</dbReference>
<keyword evidence="7" id="KW-1185">Reference proteome</keyword>
<dbReference type="PANTHER" id="PTHR43356:SF3">
    <property type="entry name" value="PHOSPHATE ACETYLTRANSFERASE"/>
    <property type="match status" value="1"/>
</dbReference>
<protein>
    <submittedName>
        <fullName evidence="6">Phosphotransacetylase</fullName>
    </submittedName>
</protein>
<dbReference type="PANTHER" id="PTHR43356">
    <property type="entry name" value="PHOSPHATE ACETYLTRANSFERASE"/>
    <property type="match status" value="1"/>
</dbReference>
<keyword evidence="3" id="KW-0808">Transferase</keyword>
<sequence length="351" mass="39257">MNLEQHILSTIYKKKPEKPIRILFPEAENEKVQAVALKLIQNTFVYITEDKKEQTISIKDIIEPVLLFDEKDSIPEALAKQVTIIKTTDQSNLAQKLYQIRKEKGLTLAQAQTLVAGKNYYGMMLLDGNEVDCLVAGINYKTADILRPALQIIKADKKTVASTFIMNKNEETYLFSDCSINILPTAEQLVEIADSTINFALDFDFKTFDSINFEHLNVAMLSYSTNGSGTGQDVDKVRTASQTLAQKNWNGEQKVNIAGEIQFDAAFDETVRKKKFSNLEMKGACNIFIFPDLEAGNIGYKIAQRMGKFKAIGPIILGLKKPVNDLSRGATIDDIYDTALITCAQKFLKSN</sequence>
<reference evidence="6 7" key="1">
    <citation type="submission" date="2020-04" db="EMBL/GenBank/DDBJ databases">
        <title>Complete genome sequence of Spiroplasma platyhelix ATCC 51748, an insect isolate.</title>
        <authorList>
            <person name="Green E.A."/>
            <person name="Klassen J.L."/>
        </authorList>
    </citation>
    <scope>NUCLEOTIDE SEQUENCE [LARGE SCALE GENOMIC DNA]</scope>
    <source>
        <strain evidence="6 7">PALS-1</strain>
    </source>
</reference>
<dbReference type="AlphaFoldDB" id="A0A846U1U8"/>
<name>A0A846U1U8_9MOLU</name>
<dbReference type="Pfam" id="PF01515">
    <property type="entry name" value="PTA_PTB"/>
    <property type="match status" value="1"/>
</dbReference>
<dbReference type="SUPFAM" id="SSF53659">
    <property type="entry name" value="Isocitrate/Isopropylmalate dehydrogenase-like"/>
    <property type="match status" value="1"/>
</dbReference>
<proteinExistence type="inferred from homology"/>